<dbReference type="PANTHER" id="PTHR42840">
    <property type="entry name" value="NAD(P)-BINDING ROSSMANN-FOLD SUPERFAMILY PROTEIN-RELATED"/>
    <property type="match status" value="1"/>
</dbReference>
<dbReference type="AlphaFoldDB" id="A0A2T2N5H5"/>
<dbReference type="Gene3D" id="3.30.360.10">
    <property type="entry name" value="Dihydrodipicolinate Reductase, domain 2"/>
    <property type="match status" value="1"/>
</dbReference>
<dbReference type="Proteomes" id="UP000240883">
    <property type="component" value="Unassembled WGS sequence"/>
</dbReference>
<dbReference type="InterPro" id="IPR036291">
    <property type="entry name" value="NAD(P)-bd_dom_sf"/>
</dbReference>
<accession>A0A2T2N5H5</accession>
<dbReference type="GO" id="GO:0016491">
    <property type="term" value="F:oxidoreductase activity"/>
    <property type="evidence" value="ECO:0007669"/>
    <property type="project" value="TreeGrafter"/>
</dbReference>
<dbReference type="OrthoDB" id="64915at2759"/>
<dbReference type="EMBL" id="KZ678148">
    <property type="protein sequence ID" value="PSN60681.1"/>
    <property type="molecule type" value="Genomic_DNA"/>
</dbReference>
<dbReference type="SUPFAM" id="SSF55347">
    <property type="entry name" value="Glyceraldehyde-3-phosphate dehydrogenase-like, C-terminal domain"/>
    <property type="match status" value="1"/>
</dbReference>
<dbReference type="SUPFAM" id="SSF51735">
    <property type="entry name" value="NAD(P)-binding Rossmann-fold domains"/>
    <property type="match status" value="1"/>
</dbReference>
<dbReference type="PANTHER" id="PTHR42840:SF5">
    <property type="entry name" value="NAD(P)-BINDING ROSSMANN-FOLD SUPERFAMILY PROTEIN"/>
    <property type="match status" value="1"/>
</dbReference>
<protein>
    <submittedName>
        <fullName evidence="2">NAD-binding Rossmann fold oxidoreductase family protein</fullName>
    </submittedName>
</protein>
<dbReference type="STRING" id="1448308.A0A2T2N5H5"/>
<dbReference type="Pfam" id="PF01408">
    <property type="entry name" value="GFO_IDH_MocA"/>
    <property type="match status" value="1"/>
</dbReference>
<dbReference type="GO" id="GO:0006740">
    <property type="term" value="P:NADPH regeneration"/>
    <property type="evidence" value="ECO:0007669"/>
    <property type="project" value="TreeGrafter"/>
</dbReference>
<keyword evidence="3" id="KW-1185">Reference proteome</keyword>
<gene>
    <name evidence="2" type="ORF">BS50DRAFT_655249</name>
</gene>
<name>A0A2T2N5H5_CORCC</name>
<evidence type="ECO:0000313" key="3">
    <source>
        <dbReference type="Proteomes" id="UP000240883"/>
    </source>
</evidence>
<proteinExistence type="predicted"/>
<dbReference type="InterPro" id="IPR000683">
    <property type="entry name" value="Gfo/Idh/MocA-like_OxRdtase_N"/>
</dbReference>
<evidence type="ECO:0000259" key="1">
    <source>
        <dbReference type="Pfam" id="PF01408"/>
    </source>
</evidence>
<dbReference type="GO" id="GO:0005737">
    <property type="term" value="C:cytoplasm"/>
    <property type="evidence" value="ECO:0007669"/>
    <property type="project" value="TreeGrafter"/>
</dbReference>
<feature type="domain" description="Gfo/Idh/MocA-like oxidoreductase N-terminal" evidence="1">
    <location>
        <begin position="4"/>
        <end position="119"/>
    </location>
</feature>
<dbReference type="Gene3D" id="3.40.50.720">
    <property type="entry name" value="NAD(P)-binding Rossmann-like Domain"/>
    <property type="match status" value="1"/>
</dbReference>
<organism evidence="2 3">
    <name type="scientific">Corynespora cassiicola Philippines</name>
    <dbReference type="NCBI Taxonomy" id="1448308"/>
    <lineage>
        <taxon>Eukaryota</taxon>
        <taxon>Fungi</taxon>
        <taxon>Dikarya</taxon>
        <taxon>Ascomycota</taxon>
        <taxon>Pezizomycotina</taxon>
        <taxon>Dothideomycetes</taxon>
        <taxon>Pleosporomycetidae</taxon>
        <taxon>Pleosporales</taxon>
        <taxon>Corynesporascaceae</taxon>
        <taxon>Corynespora</taxon>
    </lineage>
</organism>
<dbReference type="GO" id="GO:0000166">
    <property type="term" value="F:nucleotide binding"/>
    <property type="evidence" value="ECO:0007669"/>
    <property type="project" value="InterPro"/>
</dbReference>
<evidence type="ECO:0000313" key="2">
    <source>
        <dbReference type="EMBL" id="PSN60681.1"/>
    </source>
</evidence>
<sequence>MSIGVALIGSGIWARDEHLASTYLIPKAVYSRSQKSVQTITDSCSDVETCADDVSPSAYGELLQRADIQAVISRTCFPRRLQCPLPIKNQNKYIREALLMGKHVLSEKPVAEYLKEDEDTMKWYREEISGPTWCIAENWQFLKGFEIAAQHAKQLGKFVGLQVRSFATVQTDLNFYNTEWRKNPTHQGGFLLDGGVRHIERLRQLLEAARDSVKRVSVFTTLLKDYLPPLSVGTTLQGDEWTIACEEGVISLNDAHIEIVAGGEERVLDVPNERMVLSPEVRAWGKALAEGKTRSEQEPELALGDLELIELILRSGEQDGAPIACRLQKTAS</sequence>
<reference evidence="2 3" key="1">
    <citation type="journal article" date="2018" name="Front. Microbiol.">
        <title>Genome-Wide Analysis of Corynespora cassiicola Leaf Fall Disease Putative Effectors.</title>
        <authorList>
            <person name="Lopez D."/>
            <person name="Ribeiro S."/>
            <person name="Label P."/>
            <person name="Fumanal B."/>
            <person name="Venisse J.S."/>
            <person name="Kohler A."/>
            <person name="de Oliveira R.R."/>
            <person name="Labutti K."/>
            <person name="Lipzen A."/>
            <person name="Lail K."/>
            <person name="Bauer D."/>
            <person name="Ohm R.A."/>
            <person name="Barry K.W."/>
            <person name="Spatafora J."/>
            <person name="Grigoriev I.V."/>
            <person name="Martin F.M."/>
            <person name="Pujade-Renaud V."/>
        </authorList>
    </citation>
    <scope>NUCLEOTIDE SEQUENCE [LARGE SCALE GENOMIC DNA]</scope>
    <source>
        <strain evidence="2 3">Philippines</strain>
    </source>
</reference>